<dbReference type="EMBL" id="CP021431">
    <property type="protein sequence ID" value="ARU01490.1"/>
    <property type="molecule type" value="Genomic_DNA"/>
</dbReference>
<evidence type="ECO:0000313" key="3">
    <source>
        <dbReference type="Proteomes" id="UP000195273"/>
    </source>
</evidence>
<proteinExistence type="predicted"/>
<accession>A0A1Y0EDC8</accession>
<keyword evidence="1" id="KW-0812">Transmembrane</keyword>
<feature type="transmembrane region" description="Helical" evidence="1">
    <location>
        <begin position="12"/>
        <end position="37"/>
    </location>
</feature>
<dbReference type="Pfam" id="PF13801">
    <property type="entry name" value="Metal_resist"/>
    <property type="match status" value="1"/>
</dbReference>
<evidence type="ECO:0000256" key="1">
    <source>
        <dbReference type="SAM" id="Phobius"/>
    </source>
</evidence>
<gene>
    <name evidence="2" type="ORF">LOKVESSMR4R_02183</name>
</gene>
<dbReference type="STRING" id="1122181.GCA_000382265_02138"/>
<dbReference type="Proteomes" id="UP000195273">
    <property type="component" value="Chromosome"/>
</dbReference>
<dbReference type="OrthoDB" id="7876971at2"/>
<organism evidence="2 3">
    <name type="scientific">Yoonia vestfoldensis</name>
    <dbReference type="NCBI Taxonomy" id="245188"/>
    <lineage>
        <taxon>Bacteria</taxon>
        <taxon>Pseudomonadati</taxon>
        <taxon>Pseudomonadota</taxon>
        <taxon>Alphaproteobacteria</taxon>
        <taxon>Rhodobacterales</taxon>
        <taxon>Paracoccaceae</taxon>
        <taxon>Yoonia</taxon>
    </lineage>
</organism>
<dbReference type="RefSeq" id="WP_087208310.1">
    <property type="nucleotide sequence ID" value="NZ_CP021431.1"/>
</dbReference>
<dbReference type="KEGG" id="lvs:LOKVESSMR4R_02183"/>
<sequence length="150" mass="16352">MADHGKTRPSRLWRGVLVVSLALNLAVVGVVGGAMVAGRFGDHPSPRIDFGVGPLARALPDDERRAIGRALRQDSSLRGHDFRGQMAAVAAALRADPYDPAVTEALIAQQAERLSRVQAQARMAVLDRIAAMSPERRHAFADRLDKDRRR</sequence>
<protein>
    <submittedName>
        <fullName evidence="2">Heavy-metal resistance</fullName>
    </submittedName>
</protein>
<keyword evidence="1" id="KW-0472">Membrane</keyword>
<keyword evidence="3" id="KW-1185">Reference proteome</keyword>
<dbReference type="InterPro" id="IPR025961">
    <property type="entry name" value="Metal_resist"/>
</dbReference>
<evidence type="ECO:0000313" key="2">
    <source>
        <dbReference type="EMBL" id="ARU01490.1"/>
    </source>
</evidence>
<reference evidence="2 3" key="1">
    <citation type="submission" date="2017-05" db="EMBL/GenBank/DDBJ databases">
        <title>Genome Sequence of Loktanella vestfoldensis Strain SMR4r Isolated from a Culture of the Diatom Skeletonema marinoi.</title>
        <authorList>
            <person name="Topel M."/>
            <person name="Pinder M.I.M."/>
            <person name="Johansson O.N."/>
            <person name="Kourtchenko O."/>
            <person name="Godhe A."/>
            <person name="Clarke A.K."/>
        </authorList>
    </citation>
    <scope>NUCLEOTIDE SEQUENCE [LARGE SCALE GENOMIC DNA]</scope>
    <source>
        <strain evidence="2 3">SMR4r</strain>
    </source>
</reference>
<dbReference type="AlphaFoldDB" id="A0A1Y0EDC8"/>
<keyword evidence="1" id="KW-1133">Transmembrane helix</keyword>
<name>A0A1Y0EDC8_9RHOB</name>